<protein>
    <recommendedName>
        <fullName evidence="3">YCII-related domain-containing protein</fullName>
    </recommendedName>
</protein>
<gene>
    <name evidence="1" type="ORF">U3653_07410</name>
</gene>
<sequence>MRPDHGRWLEQFVAGQSLVQAGRRVPLVGGVYLTAGMPHDRLDAILATDPCLLHGVATHEVVEFTLLLGMPTCSRPLTRNSRKRHR</sequence>
<dbReference type="EMBL" id="JAYKYQ010000002">
    <property type="protein sequence ID" value="MEB3509837.1"/>
    <property type="molecule type" value="Genomic_DNA"/>
</dbReference>
<evidence type="ECO:0008006" key="3">
    <source>
        <dbReference type="Google" id="ProtNLM"/>
    </source>
</evidence>
<dbReference type="Proteomes" id="UP001348098">
    <property type="component" value="Unassembled WGS sequence"/>
</dbReference>
<proteinExistence type="predicted"/>
<dbReference type="RefSeq" id="WP_195077820.1">
    <property type="nucleotide sequence ID" value="NZ_JAYESH010000023.1"/>
</dbReference>
<evidence type="ECO:0000313" key="2">
    <source>
        <dbReference type="Proteomes" id="UP001348098"/>
    </source>
</evidence>
<organism evidence="1 2">
    <name type="scientific">Nocardia implantans</name>
    <dbReference type="NCBI Taxonomy" id="3108168"/>
    <lineage>
        <taxon>Bacteria</taxon>
        <taxon>Bacillati</taxon>
        <taxon>Actinomycetota</taxon>
        <taxon>Actinomycetes</taxon>
        <taxon>Mycobacteriales</taxon>
        <taxon>Nocardiaceae</taxon>
        <taxon>Nocardia</taxon>
    </lineage>
</organism>
<comment type="caution">
    <text evidence="1">The sequence shown here is derived from an EMBL/GenBank/DDBJ whole genome shotgun (WGS) entry which is preliminary data.</text>
</comment>
<reference evidence="1 2" key="1">
    <citation type="submission" date="2023-12" db="EMBL/GenBank/DDBJ databases">
        <title>novel species in genus Nocarida.</title>
        <authorList>
            <person name="Li Z."/>
        </authorList>
    </citation>
    <scope>NUCLEOTIDE SEQUENCE [LARGE SCALE GENOMIC DNA]</scope>
    <source>
        <strain evidence="1 2">CDC186</strain>
    </source>
</reference>
<name>A0ABU6AQU0_9NOCA</name>
<dbReference type="InterPro" id="IPR011008">
    <property type="entry name" value="Dimeric_a/b-barrel"/>
</dbReference>
<accession>A0ABU6AQU0</accession>
<evidence type="ECO:0000313" key="1">
    <source>
        <dbReference type="EMBL" id="MEB3509837.1"/>
    </source>
</evidence>
<dbReference type="SUPFAM" id="SSF54909">
    <property type="entry name" value="Dimeric alpha+beta barrel"/>
    <property type="match status" value="1"/>
</dbReference>
<keyword evidence="2" id="KW-1185">Reference proteome</keyword>